<evidence type="ECO:0000256" key="7">
    <source>
        <dbReference type="ARBA" id="ARBA00023277"/>
    </source>
</evidence>
<keyword evidence="10" id="KW-1185">Reference proteome</keyword>
<feature type="domain" description="Nucleotidyl transferase" evidence="8">
    <location>
        <begin position="18"/>
        <end position="286"/>
    </location>
</feature>
<keyword evidence="6" id="KW-0067">ATP-binding</keyword>
<keyword evidence="4 9" id="KW-0548">Nucleotidyltransferase</keyword>
<evidence type="ECO:0000256" key="5">
    <source>
        <dbReference type="ARBA" id="ARBA00022741"/>
    </source>
</evidence>
<dbReference type="SUPFAM" id="SSF53448">
    <property type="entry name" value="Nucleotide-diphospho-sugar transferases"/>
    <property type="match status" value="1"/>
</dbReference>
<dbReference type="InterPro" id="IPR005836">
    <property type="entry name" value="ADP_Glu_pyroP_CS"/>
</dbReference>
<dbReference type="PROSITE" id="PS00809">
    <property type="entry name" value="ADP_GLC_PYROPHOSPH_2"/>
    <property type="match status" value="1"/>
</dbReference>
<evidence type="ECO:0000313" key="10">
    <source>
        <dbReference type="Proteomes" id="UP000000496"/>
    </source>
</evidence>
<dbReference type="HOGENOM" id="CLU_029499_14_1_0"/>
<dbReference type="EC" id="2.7.7.27" evidence="9"/>
<dbReference type="STRING" id="331113.SNE_A01960"/>
<keyword evidence="3 9" id="KW-0808">Transferase</keyword>
<evidence type="ECO:0000313" key="9">
    <source>
        <dbReference type="EMBL" id="CCB88073.1"/>
    </source>
</evidence>
<evidence type="ECO:0000256" key="1">
    <source>
        <dbReference type="ARBA" id="ARBA00010443"/>
    </source>
</evidence>
<keyword evidence="5" id="KW-0547">Nucleotide-binding</keyword>
<dbReference type="KEGG" id="sng:SNE_A01960"/>
<dbReference type="GO" id="GO:0008878">
    <property type="term" value="F:glucose-1-phosphate adenylyltransferase activity"/>
    <property type="evidence" value="ECO:0007669"/>
    <property type="project" value="UniProtKB-EC"/>
</dbReference>
<name>F8L5T1_SIMNZ</name>
<keyword evidence="7" id="KW-0119">Carbohydrate metabolism</keyword>
<evidence type="ECO:0000256" key="4">
    <source>
        <dbReference type="ARBA" id="ARBA00022695"/>
    </source>
</evidence>
<evidence type="ECO:0000256" key="6">
    <source>
        <dbReference type="ARBA" id="ARBA00022840"/>
    </source>
</evidence>
<dbReference type="PANTHER" id="PTHR43523:SF12">
    <property type="entry name" value="GLUCOSE-1-PHOSPHATE ADENYLYLTRANSFERASE LARGE SUBUNIT 1, CHLOROPLASTIC-RELATED"/>
    <property type="match status" value="1"/>
</dbReference>
<dbReference type="AlphaFoldDB" id="F8L5T1"/>
<dbReference type="CDD" id="cd02508">
    <property type="entry name" value="ADP_Glucose_PP"/>
    <property type="match status" value="1"/>
</dbReference>
<dbReference type="PANTHER" id="PTHR43523">
    <property type="entry name" value="GLUCOSE-1-PHOSPHATE ADENYLYLTRANSFERASE-RELATED"/>
    <property type="match status" value="1"/>
</dbReference>
<dbReference type="OrthoDB" id="9801810at2"/>
<dbReference type="eggNOG" id="COG0448">
    <property type="taxonomic scope" value="Bacteria"/>
</dbReference>
<dbReference type="Gene3D" id="3.90.550.10">
    <property type="entry name" value="Spore Coat Polysaccharide Biosynthesis Protein SpsA, Chain A"/>
    <property type="match status" value="1"/>
</dbReference>
<organism evidence="9 10">
    <name type="scientific">Simkania negevensis (strain ATCC VR-1471 / DSM 27360 / Z)</name>
    <dbReference type="NCBI Taxonomy" id="331113"/>
    <lineage>
        <taxon>Bacteria</taxon>
        <taxon>Pseudomonadati</taxon>
        <taxon>Chlamydiota</taxon>
        <taxon>Chlamydiia</taxon>
        <taxon>Parachlamydiales</taxon>
        <taxon>Simkaniaceae</taxon>
        <taxon>Simkania</taxon>
    </lineage>
</organism>
<dbReference type="GO" id="GO:0005524">
    <property type="term" value="F:ATP binding"/>
    <property type="evidence" value="ECO:0007669"/>
    <property type="project" value="UniProtKB-KW"/>
</dbReference>
<accession>F8L5T1</accession>
<comment type="similarity">
    <text evidence="1">Belongs to the bacterial/plant glucose-1-phosphate adenylyltransferase family.</text>
</comment>
<dbReference type="InterPro" id="IPR011831">
    <property type="entry name" value="ADP-Glc_PPase"/>
</dbReference>
<dbReference type="Pfam" id="PF25247">
    <property type="entry name" value="LbH_GLGC"/>
    <property type="match status" value="1"/>
</dbReference>
<dbReference type="Proteomes" id="UP000000496">
    <property type="component" value="Chromosome gsn.131"/>
</dbReference>
<evidence type="ECO:0000259" key="8">
    <source>
        <dbReference type="Pfam" id="PF00483"/>
    </source>
</evidence>
<dbReference type="InterPro" id="IPR011004">
    <property type="entry name" value="Trimer_LpxA-like_sf"/>
</dbReference>
<evidence type="ECO:0000256" key="2">
    <source>
        <dbReference type="ARBA" id="ARBA00022600"/>
    </source>
</evidence>
<protein>
    <submittedName>
        <fullName evidence="9">Glucose-1-phosphate adenylyltransferase</fullName>
        <ecNumber evidence="9">2.7.7.27</ecNumber>
    </submittedName>
</protein>
<dbReference type="Gene3D" id="2.160.10.10">
    <property type="entry name" value="Hexapeptide repeat proteins"/>
    <property type="match status" value="1"/>
</dbReference>
<dbReference type="InterPro" id="IPR029044">
    <property type="entry name" value="Nucleotide-diphossugar_trans"/>
</dbReference>
<dbReference type="RefSeq" id="WP_013942540.1">
    <property type="nucleotide sequence ID" value="NC_015713.1"/>
</dbReference>
<dbReference type="SUPFAM" id="SSF51161">
    <property type="entry name" value="Trimeric LpxA-like enzymes"/>
    <property type="match status" value="1"/>
</dbReference>
<dbReference type="GO" id="GO:0005978">
    <property type="term" value="P:glycogen biosynthetic process"/>
    <property type="evidence" value="ECO:0007669"/>
    <property type="project" value="InterPro"/>
</dbReference>
<reference evidence="9 10" key="1">
    <citation type="journal article" date="2011" name="Mol. Biol. Evol.">
        <title>Unity in variety--the pan-genome of the Chlamydiae.</title>
        <authorList>
            <person name="Collingro A."/>
            <person name="Tischler P."/>
            <person name="Weinmaier T."/>
            <person name="Penz T."/>
            <person name="Heinz E."/>
            <person name="Brunham R.C."/>
            <person name="Read T.D."/>
            <person name="Bavoil P.M."/>
            <person name="Sachse K."/>
            <person name="Kahane S."/>
            <person name="Friedman M.G."/>
            <person name="Rattei T."/>
            <person name="Myers G.S."/>
            <person name="Horn M."/>
        </authorList>
    </citation>
    <scope>NUCLEOTIDE SEQUENCE [LARGE SCALE GENOMIC DNA]</scope>
    <source>
        <strain evidence="10">ATCC VR-1471 / Z</strain>
    </source>
</reference>
<dbReference type="Pfam" id="PF00483">
    <property type="entry name" value="NTP_transferase"/>
    <property type="match status" value="1"/>
</dbReference>
<keyword evidence="2" id="KW-0321">Glycogen metabolism</keyword>
<proteinExistence type="inferred from homology"/>
<dbReference type="EMBL" id="FR872582">
    <property type="protein sequence ID" value="CCB88073.1"/>
    <property type="molecule type" value="Genomic_DNA"/>
</dbReference>
<dbReference type="PROSITE" id="PS00810">
    <property type="entry name" value="ADP_GLC_PYROPHOSPH_3"/>
    <property type="match status" value="1"/>
</dbReference>
<dbReference type="InterPro" id="IPR005835">
    <property type="entry name" value="NTP_transferase_dom"/>
</dbReference>
<sequence length="433" mass="48014">MVNTRKKRSDPTARVACIILAGGQGSRLYPLTSKRCKPAVSFGGRYRLIDIPISNSLNSNMNNIFVISQYFSSGINQHIKDTYQLDQFQGGSLTLLNPEERPGEEKIWYDGTADAVRKNLEHLTKLPIDYFLILSGDQLYNMDLEAMVAFAREKDADLTIAALPVSEGDAPRLGLLNIDDDATIIDFHEKPKDPEILDRFQLSEAFIQAQEIKGIKLPCFLASMGIYVFKKDVLIHLLQDNPGEDFGKHLIPTQLKQGRTCAFLHQGYWEDIGTISSFYQANMALTTCSLGLDFYNEVLPIYAHNHYLPGARLAASKIQHSIVCDGSIIEADEIVSSVIGVRSVIESGTVIHESILLGNEYYTAATPDESVKFHVGKNCTIKKAIIDENVIIGNNVTLVNEKNLDTYDGNGVFIRDGVIIVTSGAHIPDNFKL</sequence>
<dbReference type="CDD" id="cd04651">
    <property type="entry name" value="LbH_G1P_AT_C"/>
    <property type="match status" value="1"/>
</dbReference>
<gene>
    <name evidence="9" type="primary">glgC</name>
    <name evidence="9" type="ordered locus">SNE_A01960</name>
</gene>
<evidence type="ECO:0000256" key="3">
    <source>
        <dbReference type="ARBA" id="ARBA00022679"/>
    </source>
</evidence>